<evidence type="ECO:0000259" key="4">
    <source>
        <dbReference type="PROSITE" id="PS51767"/>
    </source>
</evidence>
<evidence type="ECO:0000256" key="3">
    <source>
        <dbReference type="SAM" id="SignalP"/>
    </source>
</evidence>
<dbReference type="PANTHER" id="PTHR47966">
    <property type="entry name" value="BETA-SITE APP-CLEAVING ENZYME, ISOFORM A-RELATED"/>
    <property type="match status" value="1"/>
</dbReference>
<feature type="chain" id="PRO_5043769195" evidence="3">
    <location>
        <begin position="20"/>
        <end position="403"/>
    </location>
</feature>
<dbReference type="PROSITE" id="PS51767">
    <property type="entry name" value="PEPTIDASE_A1"/>
    <property type="match status" value="1"/>
</dbReference>
<dbReference type="GeneID" id="87936805"/>
<dbReference type="SUPFAM" id="SSF50630">
    <property type="entry name" value="Acid proteases"/>
    <property type="match status" value="1"/>
</dbReference>
<organism evidence="5 6">
    <name type="scientific">Colletotrichum destructivum</name>
    <dbReference type="NCBI Taxonomy" id="34406"/>
    <lineage>
        <taxon>Eukaryota</taxon>
        <taxon>Fungi</taxon>
        <taxon>Dikarya</taxon>
        <taxon>Ascomycota</taxon>
        <taxon>Pezizomycotina</taxon>
        <taxon>Sordariomycetes</taxon>
        <taxon>Hypocreomycetidae</taxon>
        <taxon>Glomerellales</taxon>
        <taxon>Glomerellaceae</taxon>
        <taxon>Colletotrichum</taxon>
        <taxon>Colletotrichum destructivum species complex</taxon>
    </lineage>
</organism>
<dbReference type="GO" id="GO:0006508">
    <property type="term" value="P:proteolysis"/>
    <property type="evidence" value="ECO:0007669"/>
    <property type="project" value="InterPro"/>
</dbReference>
<dbReference type="EMBL" id="CP137305">
    <property type="protein sequence ID" value="WQF75288.1"/>
    <property type="molecule type" value="Genomic_DNA"/>
</dbReference>
<dbReference type="PANTHER" id="PTHR47966:SF65">
    <property type="entry name" value="ASPARTIC-TYPE ENDOPEPTIDASE"/>
    <property type="match status" value="1"/>
</dbReference>
<evidence type="ECO:0000313" key="5">
    <source>
        <dbReference type="EMBL" id="WQF75288.1"/>
    </source>
</evidence>
<dbReference type="KEGG" id="cdet:87936805"/>
<dbReference type="GO" id="GO:0004190">
    <property type="term" value="F:aspartic-type endopeptidase activity"/>
    <property type="evidence" value="ECO:0007669"/>
    <property type="project" value="InterPro"/>
</dbReference>
<reference evidence="6" key="1">
    <citation type="journal article" date="2023" name="bioRxiv">
        <title>Complete genome of the Medicago anthracnose fungus, Colletotrichum destructivum, reveals a mini-chromosome-like region within a core chromosome.</title>
        <authorList>
            <person name="Lapalu N."/>
            <person name="Simon A."/>
            <person name="Lu A."/>
            <person name="Plaumann P.-L."/>
            <person name="Amselem J."/>
            <person name="Pigne S."/>
            <person name="Auger A."/>
            <person name="Koch C."/>
            <person name="Dallery J.-F."/>
            <person name="O'Connell R.J."/>
        </authorList>
    </citation>
    <scope>NUCLEOTIDE SEQUENCE [LARGE SCALE GENOMIC DNA]</scope>
    <source>
        <strain evidence="6">CBS 520.97</strain>
    </source>
</reference>
<feature type="domain" description="Peptidase A1" evidence="4">
    <location>
        <begin position="60"/>
        <end position="375"/>
    </location>
</feature>
<dbReference type="Pfam" id="PF00026">
    <property type="entry name" value="Asp"/>
    <property type="match status" value="1"/>
</dbReference>
<proteinExistence type="inferred from homology"/>
<evidence type="ECO:0000256" key="1">
    <source>
        <dbReference type="ARBA" id="ARBA00007447"/>
    </source>
</evidence>
<accession>A0AAX4HVU2</accession>
<dbReference type="PRINTS" id="PR00792">
    <property type="entry name" value="PEPSIN"/>
</dbReference>
<feature type="disulfide bond" evidence="2">
    <location>
        <begin position="301"/>
        <end position="339"/>
    </location>
</feature>
<dbReference type="Gene3D" id="2.40.70.10">
    <property type="entry name" value="Acid Proteases"/>
    <property type="match status" value="2"/>
</dbReference>
<dbReference type="RefSeq" id="XP_062772512.1">
    <property type="nucleotide sequence ID" value="XM_062916461.1"/>
</dbReference>
<evidence type="ECO:0000256" key="2">
    <source>
        <dbReference type="PIRSR" id="PIRSR601461-2"/>
    </source>
</evidence>
<gene>
    <name evidence="5" type="ORF">CDEST_00302</name>
</gene>
<dbReference type="AlphaFoldDB" id="A0AAX4HVU2"/>
<keyword evidence="6" id="KW-1185">Reference proteome</keyword>
<protein>
    <submittedName>
        <fullName evidence="5">Aspartic peptidase A1 family, aspartic peptidase domain superfamily</fullName>
    </submittedName>
</protein>
<feature type="signal peptide" evidence="3">
    <location>
        <begin position="1"/>
        <end position="19"/>
    </location>
</feature>
<keyword evidence="2" id="KW-1015">Disulfide bond</keyword>
<dbReference type="InterPro" id="IPR021109">
    <property type="entry name" value="Peptidase_aspartic_dom_sf"/>
</dbReference>
<dbReference type="Proteomes" id="UP001322277">
    <property type="component" value="Chromosome 1"/>
</dbReference>
<sequence length="403" mass="43472">MDSLLSGLALSMLLSSVYAVAGTVSLPIEVQKSPQLTHRAMGVKDVTLVNNQNDMSDRYYGIKIEVGTPYQELSLALNTRSSDTWFPNFNPVKSSTFVNGSFGSTEVAYGDPTTIPSSVQKFHLDYYEDVFRIAGVRIPKQRFGIPSKGPDGLPTGGLLSIGPNLQFGYGRNKPFNTIVDSLAAQGAIASRTYSVDLRGFDEKKGVLLFGGADTGRFNGELVKRPLLKDELGTWAPSIALTGMGQTSSNGSVQAYGVNAADSIFTLDTANQYMRLRHSFVDHLLRDLGAINDGNDLYTAPCSKRDGPGSWDFHFGNATIKIPYKNLILDATVEENSDYCLVAILVTWKGQLVLGAPFFQSAYISFDYDDKKVGLAQPADCGGKVVAFGSGGNPIPKLTGCEPK</sequence>
<dbReference type="InterPro" id="IPR033121">
    <property type="entry name" value="PEPTIDASE_A1"/>
</dbReference>
<name>A0AAX4HVU2_9PEZI</name>
<dbReference type="InterPro" id="IPR001461">
    <property type="entry name" value="Aspartic_peptidase_A1"/>
</dbReference>
<comment type="similarity">
    <text evidence="1">Belongs to the peptidase A1 family.</text>
</comment>
<keyword evidence="3" id="KW-0732">Signal</keyword>
<evidence type="ECO:0000313" key="6">
    <source>
        <dbReference type="Proteomes" id="UP001322277"/>
    </source>
</evidence>